<keyword evidence="4" id="KW-1185">Reference proteome</keyword>
<evidence type="ECO:0000256" key="2">
    <source>
        <dbReference type="SAM" id="Phobius"/>
    </source>
</evidence>
<feature type="transmembrane region" description="Helical" evidence="2">
    <location>
        <begin position="72"/>
        <end position="93"/>
    </location>
</feature>
<gene>
    <name evidence="3" type="ORF">BS637_13530</name>
</gene>
<reference evidence="3 4" key="1">
    <citation type="submission" date="2016-12" db="EMBL/GenBank/DDBJ databases">
        <title>Clostridium tepidum sp. nov., a close relative of Clostridium sporogenes and Clostridium botulinum Group I.</title>
        <authorList>
            <person name="Dobritsa A.P."/>
            <person name="Kutumbaka K."/>
            <person name="Werner K."/>
            <person name="Samadpour M."/>
        </authorList>
    </citation>
    <scope>NUCLEOTIDE SEQUENCE [LARGE SCALE GENOMIC DNA]</scope>
    <source>
        <strain evidence="3 4">PE</strain>
    </source>
</reference>
<keyword evidence="2" id="KW-0812">Transmembrane</keyword>
<keyword evidence="1" id="KW-0175">Coiled coil</keyword>
<keyword evidence="2" id="KW-1133">Transmembrane helix</keyword>
<evidence type="ECO:0000313" key="4">
    <source>
        <dbReference type="Proteomes" id="UP000190206"/>
    </source>
</evidence>
<dbReference type="EMBL" id="MRAD01000028">
    <property type="protein sequence ID" value="OOO61207.1"/>
    <property type="molecule type" value="Genomic_DNA"/>
</dbReference>
<dbReference type="Proteomes" id="UP000190206">
    <property type="component" value="Unassembled WGS sequence"/>
</dbReference>
<organism evidence="3 4">
    <name type="scientific">Clostridium tepidum</name>
    <dbReference type="NCBI Taxonomy" id="1962263"/>
    <lineage>
        <taxon>Bacteria</taxon>
        <taxon>Bacillati</taxon>
        <taxon>Bacillota</taxon>
        <taxon>Clostridia</taxon>
        <taxon>Eubacteriales</taxon>
        <taxon>Clostridiaceae</taxon>
        <taxon>Clostridium</taxon>
    </lineage>
</organism>
<keyword evidence="2" id="KW-0472">Membrane</keyword>
<name>A0ABX3L0K2_9CLOT</name>
<proteinExistence type="predicted"/>
<evidence type="ECO:0000313" key="3">
    <source>
        <dbReference type="EMBL" id="OOO61207.1"/>
    </source>
</evidence>
<comment type="caution">
    <text evidence="3">The sequence shown here is derived from an EMBL/GenBank/DDBJ whole genome shotgun (WGS) entry which is preliminary data.</text>
</comment>
<dbReference type="RefSeq" id="WP_235838217.1">
    <property type="nucleotide sequence ID" value="NZ_MRAD01000028.1"/>
</dbReference>
<sequence length="96" mass="11498">MKEIIEEELEILVDKSNKILKGLSIKLDKVYKVHIERIGTETEKKIQALNELQKEAENRCESYYNRKTIIDYLIYINLAITPILFFIIIYIQFFKK</sequence>
<accession>A0ABX3L0K2</accession>
<evidence type="ECO:0000256" key="1">
    <source>
        <dbReference type="SAM" id="Coils"/>
    </source>
</evidence>
<feature type="coiled-coil region" evidence="1">
    <location>
        <begin position="35"/>
        <end position="66"/>
    </location>
</feature>
<protein>
    <submittedName>
        <fullName evidence="3">Uncharacterized protein</fullName>
    </submittedName>
</protein>